<gene>
    <name evidence="2" type="ORF">SCFA_870006</name>
</gene>
<dbReference type="NCBIfam" id="TIGR02532">
    <property type="entry name" value="IV_pilin_GFxxxE"/>
    <property type="match status" value="1"/>
</dbReference>
<accession>A0A485M7T7</accession>
<dbReference type="Pfam" id="PF07963">
    <property type="entry name" value="N_methyl"/>
    <property type="match status" value="1"/>
</dbReference>
<keyword evidence="1" id="KW-1133">Transmembrane helix</keyword>
<dbReference type="InterPro" id="IPR012902">
    <property type="entry name" value="N_methyl_site"/>
</dbReference>
<feature type="transmembrane region" description="Helical" evidence="1">
    <location>
        <begin position="16"/>
        <end position="37"/>
    </location>
</feature>
<protein>
    <recommendedName>
        <fullName evidence="3">Type II secretion system protein I</fullName>
    </recommendedName>
</protein>
<organism evidence="2">
    <name type="scientific">anaerobic digester metagenome</name>
    <dbReference type="NCBI Taxonomy" id="1263854"/>
    <lineage>
        <taxon>unclassified sequences</taxon>
        <taxon>metagenomes</taxon>
        <taxon>ecological metagenomes</taxon>
    </lineage>
</organism>
<keyword evidence="1" id="KW-0472">Membrane</keyword>
<sequence>MKRKQGSKELSRRENGFTLVELAVAILVFSLGILGIAKLQMMAVQGNAFSMQITEGICVAQNSIERLMDLPQTSTSLGGEADLSDGPYQHDGPTQIQRNMVFKTQWLVSQVGTTGLRQVDVQVSWEEKGTPHAITLSFIKGKQ</sequence>
<proteinExistence type="predicted"/>
<dbReference type="EMBL" id="CAADRM010000155">
    <property type="protein sequence ID" value="VFU18619.1"/>
    <property type="molecule type" value="Genomic_DNA"/>
</dbReference>
<evidence type="ECO:0000256" key="1">
    <source>
        <dbReference type="SAM" id="Phobius"/>
    </source>
</evidence>
<keyword evidence="1" id="KW-0812">Transmembrane</keyword>
<name>A0A485M7T7_9ZZZZ</name>
<evidence type="ECO:0008006" key="3">
    <source>
        <dbReference type="Google" id="ProtNLM"/>
    </source>
</evidence>
<reference evidence="2" key="1">
    <citation type="submission" date="2019-03" db="EMBL/GenBank/DDBJ databases">
        <authorList>
            <person name="Hao L."/>
        </authorList>
    </citation>
    <scope>NUCLEOTIDE SEQUENCE</scope>
</reference>
<dbReference type="AlphaFoldDB" id="A0A485M7T7"/>
<evidence type="ECO:0000313" key="2">
    <source>
        <dbReference type="EMBL" id="VFU18619.1"/>
    </source>
</evidence>